<organism evidence="5 6">
    <name type="scientific">Schizosaccharomyces cryophilus (strain OY26 / ATCC MYA-4695 / CBS 11777 / NBRC 106824 / NRRL Y48691)</name>
    <name type="common">Fission yeast</name>
    <dbReference type="NCBI Taxonomy" id="653667"/>
    <lineage>
        <taxon>Eukaryota</taxon>
        <taxon>Fungi</taxon>
        <taxon>Dikarya</taxon>
        <taxon>Ascomycota</taxon>
        <taxon>Taphrinomycotina</taxon>
        <taxon>Schizosaccharomycetes</taxon>
        <taxon>Schizosaccharomycetales</taxon>
        <taxon>Schizosaccharomycetaceae</taxon>
        <taxon>Schizosaccharomyces</taxon>
    </lineage>
</organism>
<dbReference type="Pfam" id="PF14602">
    <property type="entry name" value="Hexapep_2"/>
    <property type="match status" value="2"/>
</dbReference>
<dbReference type="InterPro" id="IPR024688">
    <property type="entry name" value="Mac_dom"/>
</dbReference>
<dbReference type="SMART" id="SM01266">
    <property type="entry name" value="Mac"/>
    <property type="match status" value="1"/>
</dbReference>
<evidence type="ECO:0000256" key="2">
    <source>
        <dbReference type="ARBA" id="ARBA00022679"/>
    </source>
</evidence>
<keyword evidence="2" id="KW-0808">Transferase</keyword>
<sequence length="214" mass="23495">MTNSENPVQTKRVFQTKEYQKMIQGELYYSPDEELQEAREFAKLVARQFNDTLGNPNNLSSEEFKKQKITILSQVMSFEDDGSSIDIEPPLGLDYGLHIHIGKNFYANNNCNFLDVAPITIGDNVLLGPNVKLCTATHPLDFTNRNTAMEYAKPIKINDNVWIGLGAIILPGVTLGNGCVIGAGSVVTKDIPPNTVAVGSPARVVKEINQNNDA</sequence>
<dbReference type="EMBL" id="KE546988">
    <property type="protein sequence ID" value="EPY53089.1"/>
    <property type="molecule type" value="Genomic_DNA"/>
</dbReference>
<dbReference type="Pfam" id="PF12464">
    <property type="entry name" value="Mac"/>
    <property type="match status" value="1"/>
</dbReference>
<gene>
    <name evidence="5" type="ORF">SPOG_03633</name>
</gene>
<comment type="similarity">
    <text evidence="1">Belongs to the transferase hexapeptide repeat family.</text>
</comment>
<name>S9W3G1_SCHCR</name>
<dbReference type="HOGENOM" id="CLU_051638_3_3_1"/>
<evidence type="ECO:0000259" key="4">
    <source>
        <dbReference type="SMART" id="SM01266"/>
    </source>
</evidence>
<evidence type="ECO:0000313" key="6">
    <source>
        <dbReference type="Proteomes" id="UP000015464"/>
    </source>
</evidence>
<keyword evidence="3" id="KW-0012">Acyltransferase</keyword>
<dbReference type="eggNOG" id="KOG4750">
    <property type="taxonomic scope" value="Eukaryota"/>
</dbReference>
<dbReference type="InterPro" id="IPR001451">
    <property type="entry name" value="Hexapep"/>
</dbReference>
<dbReference type="Proteomes" id="UP000015464">
    <property type="component" value="Unassembled WGS sequence"/>
</dbReference>
<keyword evidence="6" id="KW-1185">Reference proteome</keyword>
<evidence type="ECO:0000313" key="5">
    <source>
        <dbReference type="EMBL" id="EPY53089.1"/>
    </source>
</evidence>
<dbReference type="AlphaFoldDB" id="S9W3G1"/>
<dbReference type="RefSeq" id="XP_013021351.1">
    <property type="nucleotide sequence ID" value="XM_013165897.1"/>
</dbReference>
<dbReference type="PANTHER" id="PTHR23416">
    <property type="entry name" value="SIALIC ACID SYNTHASE-RELATED"/>
    <property type="match status" value="1"/>
</dbReference>
<dbReference type="Gene3D" id="2.160.10.10">
    <property type="entry name" value="Hexapeptide repeat proteins"/>
    <property type="match status" value="1"/>
</dbReference>
<dbReference type="CDD" id="cd03357">
    <property type="entry name" value="LbH_MAT_GAT"/>
    <property type="match status" value="1"/>
</dbReference>
<dbReference type="OrthoDB" id="25818at2759"/>
<dbReference type="GeneID" id="25037950"/>
<reference evidence="5 6" key="1">
    <citation type="journal article" date="2011" name="Science">
        <title>Comparative functional genomics of the fission yeasts.</title>
        <authorList>
            <person name="Rhind N."/>
            <person name="Chen Z."/>
            <person name="Yassour M."/>
            <person name="Thompson D.A."/>
            <person name="Haas B.J."/>
            <person name="Habib N."/>
            <person name="Wapinski I."/>
            <person name="Roy S."/>
            <person name="Lin M.F."/>
            <person name="Heiman D.I."/>
            <person name="Young S.K."/>
            <person name="Furuya K."/>
            <person name="Guo Y."/>
            <person name="Pidoux A."/>
            <person name="Chen H.M."/>
            <person name="Robbertse B."/>
            <person name="Goldberg J.M."/>
            <person name="Aoki K."/>
            <person name="Bayne E.H."/>
            <person name="Berlin A.M."/>
            <person name="Desjardins C.A."/>
            <person name="Dobbs E."/>
            <person name="Dukaj L."/>
            <person name="Fan L."/>
            <person name="FitzGerald M.G."/>
            <person name="French C."/>
            <person name="Gujja S."/>
            <person name="Hansen K."/>
            <person name="Keifenheim D."/>
            <person name="Levin J.Z."/>
            <person name="Mosher R.A."/>
            <person name="Mueller C.A."/>
            <person name="Pfiffner J."/>
            <person name="Priest M."/>
            <person name="Russ C."/>
            <person name="Smialowska A."/>
            <person name="Swoboda P."/>
            <person name="Sykes S.M."/>
            <person name="Vaughn M."/>
            <person name="Vengrova S."/>
            <person name="Yoder R."/>
            <person name="Zeng Q."/>
            <person name="Allshire R."/>
            <person name="Baulcombe D."/>
            <person name="Birren B.W."/>
            <person name="Brown W."/>
            <person name="Ekwall K."/>
            <person name="Kellis M."/>
            <person name="Leatherwood J."/>
            <person name="Levin H."/>
            <person name="Margalit H."/>
            <person name="Martienssen R."/>
            <person name="Nieduszynski C.A."/>
            <person name="Spatafora J.W."/>
            <person name="Friedman N."/>
            <person name="Dalgaard J.Z."/>
            <person name="Baumann P."/>
            <person name="Niki H."/>
            <person name="Regev A."/>
            <person name="Nusbaum C."/>
        </authorList>
    </citation>
    <scope>NUCLEOTIDE SEQUENCE [LARGE SCALE GENOMIC DNA]</scope>
    <source>
        <strain evidence="6">OY26 / ATCC MYA-4695 / CBS 11777 / NBRC 106824 / NRRL Y48691</strain>
    </source>
</reference>
<evidence type="ECO:0000256" key="3">
    <source>
        <dbReference type="ARBA" id="ARBA00023315"/>
    </source>
</evidence>
<dbReference type="STRING" id="653667.S9W3G1"/>
<proteinExistence type="inferred from homology"/>
<accession>S9W3G1</accession>
<feature type="domain" description="Maltose/galactoside acetyltransferase" evidence="4">
    <location>
        <begin position="19"/>
        <end position="80"/>
    </location>
</feature>
<dbReference type="PANTHER" id="PTHR23416:SF23">
    <property type="entry name" value="ACETYLTRANSFERASE C18B11.09C-RELATED"/>
    <property type="match status" value="1"/>
</dbReference>
<evidence type="ECO:0000256" key="1">
    <source>
        <dbReference type="ARBA" id="ARBA00007274"/>
    </source>
</evidence>
<dbReference type="GO" id="GO:0016407">
    <property type="term" value="F:acetyltransferase activity"/>
    <property type="evidence" value="ECO:0007669"/>
    <property type="project" value="InterPro"/>
</dbReference>
<protein>
    <submittedName>
        <fullName evidence="5">Serine O-acetyltransferase activity</fullName>
    </submittedName>
</protein>
<dbReference type="FunFam" id="2.160.10.10:FF:000025">
    <property type="entry name" value="Hexapeptide-repeat containing-acetyltransferase"/>
    <property type="match status" value="1"/>
</dbReference>
<dbReference type="InterPro" id="IPR011004">
    <property type="entry name" value="Trimer_LpxA-like_sf"/>
</dbReference>
<dbReference type="GO" id="GO:0008374">
    <property type="term" value="F:O-acyltransferase activity"/>
    <property type="evidence" value="ECO:0007669"/>
    <property type="project" value="TreeGrafter"/>
</dbReference>
<dbReference type="OMA" id="KVAQFNI"/>
<dbReference type="SUPFAM" id="SSF51161">
    <property type="entry name" value="Trimeric LpxA-like enzymes"/>
    <property type="match status" value="1"/>
</dbReference>
<dbReference type="InterPro" id="IPR051159">
    <property type="entry name" value="Hexapeptide_acetyltransf"/>
</dbReference>